<keyword evidence="2" id="KW-0012">Acyltransferase</keyword>
<dbReference type="AlphaFoldDB" id="A0A0V7ZS58"/>
<dbReference type="PANTHER" id="PTHR43420">
    <property type="entry name" value="ACETYLTRANSFERASE"/>
    <property type="match status" value="1"/>
</dbReference>
<keyword evidence="5" id="KW-1185">Reference proteome</keyword>
<gene>
    <name evidence="4" type="ORF">BC008_28910</name>
</gene>
<name>A0A0V7ZS58_9CYAN</name>
<evidence type="ECO:0000313" key="5">
    <source>
        <dbReference type="Proteomes" id="UP000053372"/>
    </source>
</evidence>
<dbReference type="InterPro" id="IPR000182">
    <property type="entry name" value="GNAT_dom"/>
</dbReference>
<protein>
    <submittedName>
        <fullName evidence="4">Acetyltransferase</fullName>
    </submittedName>
</protein>
<evidence type="ECO:0000256" key="1">
    <source>
        <dbReference type="ARBA" id="ARBA00022679"/>
    </source>
</evidence>
<dbReference type="Pfam" id="PF00583">
    <property type="entry name" value="Acetyltransf_1"/>
    <property type="match status" value="1"/>
</dbReference>
<dbReference type="SUPFAM" id="SSF55729">
    <property type="entry name" value="Acyl-CoA N-acyltransferases (Nat)"/>
    <property type="match status" value="1"/>
</dbReference>
<dbReference type="OrthoDB" id="512204at2"/>
<feature type="domain" description="N-acetyltransferase" evidence="3">
    <location>
        <begin position="28"/>
        <end position="172"/>
    </location>
</feature>
<sequence length="172" mass="19757">MTKQILSGYQIRSGSTLDRALLVKFMRLTYQDMFPQQDFSHLVQTVEQYLSPQTPLWWVDFIGETGNNTNRKEYSSISLSSPVGCLWIGNAVDQVSGNRHAHIFLVYVAPQHRRRGIGTALMEHAQNWARERGDRQIGLQVFPANTAALNLYHHLGYQTQSLWMIKSLHIED</sequence>
<keyword evidence="1 4" id="KW-0808">Transferase</keyword>
<dbReference type="PANTHER" id="PTHR43420:SF44">
    <property type="entry name" value="ACETYLTRANSFERASE YPEA"/>
    <property type="match status" value="1"/>
</dbReference>
<dbReference type="InterPro" id="IPR050680">
    <property type="entry name" value="YpeA/RimI_acetyltransf"/>
</dbReference>
<dbReference type="RefSeq" id="WP_058183700.1">
    <property type="nucleotide sequence ID" value="NZ_LMTZ01000089.1"/>
</dbReference>
<evidence type="ECO:0000259" key="3">
    <source>
        <dbReference type="PROSITE" id="PS51186"/>
    </source>
</evidence>
<organism evidence="4 5">
    <name type="scientific">Mastigocoleus testarum BC008</name>
    <dbReference type="NCBI Taxonomy" id="371196"/>
    <lineage>
        <taxon>Bacteria</taxon>
        <taxon>Bacillati</taxon>
        <taxon>Cyanobacteriota</taxon>
        <taxon>Cyanophyceae</taxon>
        <taxon>Nostocales</taxon>
        <taxon>Hapalosiphonaceae</taxon>
        <taxon>Mastigocoleus</taxon>
    </lineage>
</organism>
<dbReference type="Proteomes" id="UP000053372">
    <property type="component" value="Unassembled WGS sequence"/>
</dbReference>
<dbReference type="EMBL" id="LMTZ01000089">
    <property type="protein sequence ID" value="KST67218.1"/>
    <property type="molecule type" value="Genomic_DNA"/>
</dbReference>
<dbReference type="GO" id="GO:0016747">
    <property type="term" value="F:acyltransferase activity, transferring groups other than amino-acyl groups"/>
    <property type="evidence" value="ECO:0007669"/>
    <property type="project" value="InterPro"/>
</dbReference>
<comment type="caution">
    <text evidence="4">The sequence shown here is derived from an EMBL/GenBank/DDBJ whole genome shotgun (WGS) entry which is preliminary data.</text>
</comment>
<dbReference type="Gene3D" id="3.40.630.30">
    <property type="match status" value="1"/>
</dbReference>
<evidence type="ECO:0000256" key="2">
    <source>
        <dbReference type="ARBA" id="ARBA00023315"/>
    </source>
</evidence>
<proteinExistence type="predicted"/>
<dbReference type="PROSITE" id="PS51186">
    <property type="entry name" value="GNAT"/>
    <property type="match status" value="1"/>
</dbReference>
<reference evidence="4 5" key="1">
    <citation type="journal article" date="2015" name="Genome Announc.">
        <title>Draft Genome of the Euendolithic (true boring) Cyanobacterium Mastigocoleus testarum strain BC008.</title>
        <authorList>
            <person name="Guida B.S."/>
            <person name="Garcia-Pichel F."/>
        </authorList>
    </citation>
    <scope>NUCLEOTIDE SEQUENCE [LARGE SCALE GENOMIC DNA]</scope>
    <source>
        <strain evidence="4 5">BC008</strain>
    </source>
</reference>
<dbReference type="CDD" id="cd04301">
    <property type="entry name" value="NAT_SF"/>
    <property type="match status" value="1"/>
</dbReference>
<accession>A0A0V7ZS58</accession>
<evidence type="ECO:0000313" key="4">
    <source>
        <dbReference type="EMBL" id="KST67218.1"/>
    </source>
</evidence>
<dbReference type="InterPro" id="IPR016181">
    <property type="entry name" value="Acyl_CoA_acyltransferase"/>
</dbReference>